<dbReference type="SUPFAM" id="SSF51735">
    <property type="entry name" value="NAD(P)-binding Rossmann-fold domains"/>
    <property type="match status" value="1"/>
</dbReference>
<dbReference type="Gene3D" id="3.40.50.720">
    <property type="entry name" value="NAD(P)-binding Rossmann-like Domain"/>
    <property type="match status" value="1"/>
</dbReference>
<evidence type="ECO:0008006" key="3">
    <source>
        <dbReference type="Google" id="ProtNLM"/>
    </source>
</evidence>
<keyword evidence="2" id="KW-1185">Reference proteome</keyword>
<dbReference type="AlphaFoldDB" id="A0A238JQT2"/>
<sequence>MTGTALILGGHGRFGRNAAAAFRDAGWQVRLHDRAGGNLADAAMGADIIVNGWNPPYPDWAAQVPGQTAQVIAAARASGATVIVPGNVYVFGADAPEGFGPDIPQRAANPLGRIRIAMERSYRDAGVRVILLRAGDFLDTEASGNWFDLQIAPSLKKGILTYPGDPAVPHAWAWLPDMARAAVALAERRHSLPPYAEINFPGYTLTGTELAALCGRVLGCEVRVRRMAWWPLHLARPFWRVARSLLEMRYLWSKPHRLTRASLDAVLPGFVDTDPAKALAVALAPVLSPGAGRPRPAHAGRSPARAG</sequence>
<dbReference type="EMBL" id="FXYF01000001">
    <property type="protein sequence ID" value="SMX33020.1"/>
    <property type="molecule type" value="Genomic_DNA"/>
</dbReference>
<accession>A0A238JQT2</accession>
<protein>
    <recommendedName>
        <fullName evidence="3">RmlD substrate binding domain protein</fullName>
    </recommendedName>
</protein>
<gene>
    <name evidence="1" type="ORF">MAA8898_00378</name>
</gene>
<reference evidence="1 2" key="1">
    <citation type="submission" date="2017-05" db="EMBL/GenBank/DDBJ databases">
        <authorList>
            <person name="Song R."/>
            <person name="Chenine A.L."/>
            <person name="Ruprecht R.M."/>
        </authorList>
    </citation>
    <scope>NUCLEOTIDE SEQUENCE [LARGE SCALE GENOMIC DNA]</scope>
    <source>
        <strain evidence="1 2">CECT 8898</strain>
    </source>
</reference>
<dbReference type="OrthoDB" id="7170465at2"/>
<organism evidence="1 2">
    <name type="scientific">Maliponia aquimaris</name>
    <dbReference type="NCBI Taxonomy" id="1673631"/>
    <lineage>
        <taxon>Bacteria</taxon>
        <taxon>Pseudomonadati</taxon>
        <taxon>Pseudomonadota</taxon>
        <taxon>Alphaproteobacteria</taxon>
        <taxon>Rhodobacterales</taxon>
        <taxon>Paracoccaceae</taxon>
        <taxon>Maliponia</taxon>
    </lineage>
</organism>
<evidence type="ECO:0000313" key="2">
    <source>
        <dbReference type="Proteomes" id="UP000207598"/>
    </source>
</evidence>
<name>A0A238JQT2_9RHOB</name>
<dbReference type="Proteomes" id="UP000207598">
    <property type="component" value="Unassembled WGS sequence"/>
</dbReference>
<evidence type="ECO:0000313" key="1">
    <source>
        <dbReference type="EMBL" id="SMX33020.1"/>
    </source>
</evidence>
<dbReference type="InterPro" id="IPR036291">
    <property type="entry name" value="NAD(P)-bd_dom_sf"/>
</dbReference>
<proteinExistence type="predicted"/>